<dbReference type="AlphaFoldDB" id="A0A4T0FW75"/>
<reference evidence="2 3" key="1">
    <citation type="submission" date="2019-03" db="EMBL/GenBank/DDBJ databases">
        <title>Sequencing 23 genomes of Wallemia ichthyophaga.</title>
        <authorList>
            <person name="Gostincar C."/>
        </authorList>
    </citation>
    <scope>NUCLEOTIDE SEQUENCE [LARGE SCALE GENOMIC DNA]</scope>
    <source>
        <strain evidence="2 3">EXF-5753</strain>
    </source>
</reference>
<organism evidence="2 3">
    <name type="scientific">Wallemia hederae</name>
    <dbReference type="NCBI Taxonomy" id="1540922"/>
    <lineage>
        <taxon>Eukaryota</taxon>
        <taxon>Fungi</taxon>
        <taxon>Dikarya</taxon>
        <taxon>Basidiomycota</taxon>
        <taxon>Wallemiomycotina</taxon>
        <taxon>Wallemiomycetes</taxon>
        <taxon>Wallemiales</taxon>
        <taxon>Wallemiaceae</taxon>
        <taxon>Wallemia</taxon>
    </lineage>
</organism>
<comment type="caution">
    <text evidence="2">The sequence shown here is derived from an EMBL/GenBank/DDBJ whole genome shotgun (WGS) entry which is preliminary data.</text>
</comment>
<dbReference type="EMBL" id="SPNW01000013">
    <property type="protein sequence ID" value="TIA91246.1"/>
    <property type="molecule type" value="Genomic_DNA"/>
</dbReference>
<accession>A0A4T0FW75</accession>
<feature type="compositionally biased region" description="Low complexity" evidence="1">
    <location>
        <begin position="62"/>
        <end position="84"/>
    </location>
</feature>
<proteinExistence type="predicted"/>
<feature type="compositionally biased region" description="Low complexity" evidence="1">
    <location>
        <begin position="154"/>
        <end position="165"/>
    </location>
</feature>
<name>A0A4T0FW75_9BASI</name>
<sequence>MEPQSNNTASPKRKRKLPVIDLTASDTEEAPEPSTSIRPPTPPRPQTSKEAKPRKRTRDGTSSKSSTPSVYSSRSSSVVSTQQQKGKKVPFSGFEDDDKAHDNVDGFPVLNEHQCPICYDLITNYCITACVGRSSTLHPHLIQYRATQAAEHASSTTSRTNGSRTKPCREQIPNDVTFLTPSSPTPAIRAERQKFRRSVSKAAARTDYAARIYKESNLPDHTFEGPCPLCRKELSGGWGEAIIPLYLRTVENLD</sequence>
<feature type="region of interest" description="Disordered" evidence="1">
    <location>
        <begin position="148"/>
        <end position="169"/>
    </location>
</feature>
<feature type="compositionally biased region" description="Polar residues" evidence="1">
    <location>
        <begin position="1"/>
        <end position="10"/>
    </location>
</feature>
<gene>
    <name evidence="2" type="ORF">E3P99_01176</name>
</gene>
<protein>
    <submittedName>
        <fullName evidence="2">Uncharacterized protein</fullName>
    </submittedName>
</protein>
<dbReference type="OrthoDB" id="2538464at2759"/>
<feature type="region of interest" description="Disordered" evidence="1">
    <location>
        <begin position="1"/>
        <end position="97"/>
    </location>
</feature>
<evidence type="ECO:0000256" key="1">
    <source>
        <dbReference type="SAM" id="MobiDB-lite"/>
    </source>
</evidence>
<evidence type="ECO:0000313" key="3">
    <source>
        <dbReference type="Proteomes" id="UP000310189"/>
    </source>
</evidence>
<dbReference type="Proteomes" id="UP000310189">
    <property type="component" value="Unassembled WGS sequence"/>
</dbReference>
<keyword evidence="3" id="KW-1185">Reference proteome</keyword>
<evidence type="ECO:0000313" key="2">
    <source>
        <dbReference type="EMBL" id="TIA91246.1"/>
    </source>
</evidence>